<keyword evidence="4" id="KW-1185">Reference proteome</keyword>
<dbReference type="InterPro" id="IPR036895">
    <property type="entry name" value="Uracil-DNA_glycosylase-like_sf"/>
</dbReference>
<evidence type="ECO:0000313" key="4">
    <source>
        <dbReference type="Proteomes" id="UP000751190"/>
    </source>
</evidence>
<feature type="region of interest" description="Disordered" evidence="1">
    <location>
        <begin position="43"/>
        <end position="63"/>
    </location>
</feature>
<feature type="signal peptide" evidence="2">
    <location>
        <begin position="1"/>
        <end position="16"/>
    </location>
</feature>
<accession>A0A8J6CGF1</accession>
<dbReference type="Proteomes" id="UP000751190">
    <property type="component" value="Unassembled WGS sequence"/>
</dbReference>
<dbReference type="SUPFAM" id="SSF52141">
    <property type="entry name" value="Uracil-DNA glycosylase-like"/>
    <property type="match status" value="1"/>
</dbReference>
<dbReference type="EMBL" id="JAGTXO010000003">
    <property type="protein sequence ID" value="KAG8469040.1"/>
    <property type="molecule type" value="Genomic_DNA"/>
</dbReference>
<sequence length="381" mass="39964">MLLLAAMAGHLDPAAALVGKAWHVRPYSARPAAEAAPSCTLLDSRVSSPPPGPNRVPLRASASRRSRSTVDLCRSFPPLVHASVPPHTLILGTLPSVNSLDRCEYYATPSNAFWWIVGDALGHRRAPPTGGWADARGRATTVPGFITRHLLHAGPELPYAEAVHRLTSAGYAVWDVLCEAEREGSTDPKICRSSEHANDVDAFVRAHPTVRRICFSSGQGTAARFARANRAWLATPGAFALAESRATRAVFARFVPTTPAPAALPGSTAAEPIVLAVMLSVSAAFVAPWRGAGERIFVDKRADWFTHCFRLPAPRPPPGLPPLAASGVELAAGLAASRVVPGAVSSDLVGCLATEPPPIAGRAGTGANCGRRSVSENASCS</sequence>
<proteinExistence type="predicted"/>
<feature type="chain" id="PRO_5035307904" description="Uracil-DNA glycosylase-like domain-containing protein" evidence="2">
    <location>
        <begin position="17"/>
        <end position="381"/>
    </location>
</feature>
<feature type="region of interest" description="Disordered" evidence="1">
    <location>
        <begin position="362"/>
        <end position="381"/>
    </location>
</feature>
<dbReference type="AlphaFoldDB" id="A0A8J6CGF1"/>
<dbReference type="Gene3D" id="3.40.470.10">
    <property type="entry name" value="Uracil-DNA glycosylase-like domain"/>
    <property type="match status" value="1"/>
</dbReference>
<evidence type="ECO:0008006" key="5">
    <source>
        <dbReference type="Google" id="ProtNLM"/>
    </source>
</evidence>
<name>A0A8J6CGF1_DIALT</name>
<reference evidence="3" key="1">
    <citation type="submission" date="2021-05" db="EMBL/GenBank/DDBJ databases">
        <title>The genome of the haptophyte Pavlova lutheri (Diacronema luteri, Pavlovales) - a model for lipid biosynthesis in eukaryotic algae.</title>
        <authorList>
            <person name="Hulatt C.J."/>
            <person name="Posewitz M.C."/>
        </authorList>
    </citation>
    <scope>NUCLEOTIDE SEQUENCE</scope>
    <source>
        <strain evidence="3">NIVA-4/92</strain>
    </source>
</reference>
<comment type="caution">
    <text evidence="3">The sequence shown here is derived from an EMBL/GenBank/DDBJ whole genome shotgun (WGS) entry which is preliminary data.</text>
</comment>
<evidence type="ECO:0000256" key="2">
    <source>
        <dbReference type="SAM" id="SignalP"/>
    </source>
</evidence>
<keyword evidence="2" id="KW-0732">Signal</keyword>
<protein>
    <recommendedName>
        <fullName evidence="5">Uracil-DNA glycosylase-like domain-containing protein</fullName>
    </recommendedName>
</protein>
<gene>
    <name evidence="3" type="ORF">KFE25_007558</name>
</gene>
<dbReference type="OrthoDB" id="204408at2759"/>
<organism evidence="3 4">
    <name type="scientific">Diacronema lutheri</name>
    <name type="common">Unicellular marine alga</name>
    <name type="synonym">Monochrysis lutheri</name>
    <dbReference type="NCBI Taxonomy" id="2081491"/>
    <lineage>
        <taxon>Eukaryota</taxon>
        <taxon>Haptista</taxon>
        <taxon>Haptophyta</taxon>
        <taxon>Pavlovophyceae</taxon>
        <taxon>Pavlovales</taxon>
        <taxon>Pavlovaceae</taxon>
        <taxon>Diacronema</taxon>
    </lineage>
</organism>
<evidence type="ECO:0000256" key="1">
    <source>
        <dbReference type="SAM" id="MobiDB-lite"/>
    </source>
</evidence>
<evidence type="ECO:0000313" key="3">
    <source>
        <dbReference type="EMBL" id="KAG8469040.1"/>
    </source>
</evidence>